<evidence type="ECO:0000313" key="2">
    <source>
        <dbReference type="EMBL" id="SFL72597.1"/>
    </source>
</evidence>
<dbReference type="InterPro" id="IPR011600">
    <property type="entry name" value="Pept_C14_caspase"/>
</dbReference>
<dbReference type="InterPro" id="IPR050452">
    <property type="entry name" value="Metacaspase"/>
</dbReference>
<feature type="domain" description="Peptidase C14 caspase" evidence="1">
    <location>
        <begin position="25"/>
        <end position="292"/>
    </location>
</feature>
<protein>
    <submittedName>
        <fullName evidence="2">Caspase domain-containing protein</fullName>
    </submittedName>
</protein>
<evidence type="ECO:0000259" key="1">
    <source>
        <dbReference type="Pfam" id="PF00656"/>
    </source>
</evidence>
<dbReference type="STRING" id="254406.SAMN04488042_1011273"/>
<dbReference type="GO" id="GO:0005737">
    <property type="term" value="C:cytoplasm"/>
    <property type="evidence" value="ECO:0007669"/>
    <property type="project" value="TreeGrafter"/>
</dbReference>
<evidence type="ECO:0000313" key="3">
    <source>
        <dbReference type="Proteomes" id="UP000199144"/>
    </source>
</evidence>
<dbReference type="InterPro" id="IPR029030">
    <property type="entry name" value="Caspase-like_dom_sf"/>
</dbReference>
<gene>
    <name evidence="2" type="ORF">SAMN04488042_1011273</name>
</gene>
<accession>A0A1I4K1V9</accession>
<dbReference type="Pfam" id="PF00656">
    <property type="entry name" value="Peptidase_C14"/>
    <property type="match status" value="1"/>
</dbReference>
<dbReference type="SUPFAM" id="SSF52129">
    <property type="entry name" value="Caspase-like"/>
    <property type="match status" value="1"/>
</dbReference>
<name>A0A1I4K1V9_9RHOB</name>
<dbReference type="GO" id="GO:0004197">
    <property type="term" value="F:cysteine-type endopeptidase activity"/>
    <property type="evidence" value="ECO:0007669"/>
    <property type="project" value="InterPro"/>
</dbReference>
<proteinExistence type="predicted"/>
<keyword evidence="3" id="KW-1185">Reference proteome</keyword>
<dbReference type="EMBL" id="FOTQ01000001">
    <property type="protein sequence ID" value="SFL72597.1"/>
    <property type="molecule type" value="Genomic_DNA"/>
</dbReference>
<dbReference type="PANTHER" id="PTHR48104">
    <property type="entry name" value="METACASPASE-4"/>
    <property type="match status" value="1"/>
</dbReference>
<dbReference type="Proteomes" id="UP000199144">
    <property type="component" value="Unassembled WGS sequence"/>
</dbReference>
<dbReference type="Gene3D" id="3.40.50.1460">
    <property type="match status" value="1"/>
</dbReference>
<dbReference type="GO" id="GO:0006508">
    <property type="term" value="P:proteolysis"/>
    <property type="evidence" value="ECO:0007669"/>
    <property type="project" value="InterPro"/>
</dbReference>
<organism evidence="2 3">
    <name type="scientific">Shimia aestuarii</name>
    <dbReference type="NCBI Taxonomy" id="254406"/>
    <lineage>
        <taxon>Bacteria</taxon>
        <taxon>Pseudomonadati</taxon>
        <taxon>Pseudomonadota</taxon>
        <taxon>Alphaproteobacteria</taxon>
        <taxon>Rhodobacterales</taxon>
        <taxon>Roseobacteraceae</taxon>
    </lineage>
</organism>
<dbReference type="PANTHER" id="PTHR48104:SF30">
    <property type="entry name" value="METACASPASE-1"/>
    <property type="match status" value="1"/>
</dbReference>
<reference evidence="2 3" key="1">
    <citation type="submission" date="2016-10" db="EMBL/GenBank/DDBJ databases">
        <authorList>
            <person name="de Groot N.N."/>
        </authorList>
    </citation>
    <scope>NUCLEOTIDE SEQUENCE [LARGE SCALE GENOMIC DNA]</scope>
    <source>
        <strain evidence="2 3">DSM 15283</strain>
    </source>
</reference>
<sequence>MTVFCAALFVLGVAQTHAQTAPQTRAVLVGVSDYYHLDADLRGPRNDVALMLRALLGRGIAPENITVLSEGVEDAPEGVIQDKPTRAAILAAMEAARGQSASGDTVLFYFSGHGSQMPDQSGDEQGGYDQIFLPADAKGWQSSIGAVENALVDDELRVWAVSVLGRGAQLVAIVDACHSGTGFRALEGGAGAARYVDPSMLGVPDAAEPRETHDTGAELSGDFVFLYSSQSDQRSFEYPLGDGADPANWYGDFTRNLVQVLEQADALSYGQWLQAARDGMRKASATATQTPDGEGTLLDAAVFGEGGAAGQRMVIKGGKLQRGALSGVAPGAVLAVYGAATGGEVLGQVEVIEAMPTQATLRGRDGFAVPAAGYGEEVAPGLPPKLVIAPPRAAIEHDGYEYRPLTEAFDRLAADDRVDGVAFADQGYDMGLVLMDGTLALTGRDGILDPNGPETSPRFRYGPTGDIQEQLAGWLERIGRVHRLTAALNGVKGGGFSIGGTGLKVALERRPTPARGSGCAKPRGKEEVGDGAALRHCDQLWINLTNQSRKAQDVTVLYVDRDFHISALWPEPSLSNRIEPSGQKSIGMRIVNESAPDAPFASGQEQLLVLAVPVDPDAPRVVLTALADGAPTRAGDQSPLESFLGAAVADGATRALSLSGAMAPLKVNRFGFEVLPREE</sequence>
<dbReference type="AlphaFoldDB" id="A0A1I4K1V9"/>